<dbReference type="AlphaFoldDB" id="A0A327R230"/>
<dbReference type="EMBL" id="QLLN01000007">
    <property type="protein sequence ID" value="RAJ07957.1"/>
    <property type="molecule type" value="Genomic_DNA"/>
</dbReference>
<evidence type="ECO:0008006" key="5">
    <source>
        <dbReference type="Google" id="ProtNLM"/>
    </source>
</evidence>
<evidence type="ECO:0000256" key="1">
    <source>
        <dbReference type="SAM" id="MobiDB-lite"/>
    </source>
</evidence>
<evidence type="ECO:0000256" key="2">
    <source>
        <dbReference type="SAM" id="SignalP"/>
    </source>
</evidence>
<dbReference type="OrthoDB" id="679784at2"/>
<keyword evidence="4" id="KW-1185">Reference proteome</keyword>
<accession>A0A327R230</accession>
<keyword evidence="2" id="KW-0732">Signal</keyword>
<sequence>MKITMKYLGLVIAIMTLTFTSCSKDGEIGPIGPAGANGTNGIDGVDGQDGQDGEDGNANVTASDWFEPTESSYSVNNPRYKALPLATNLSSSLLEDGVILVYYDNDTDVYLLPNHIFAPDGSILKSVDSKTNRAARTIYINIQRSDSDLIPSEYLWDQSGPPYNRGVRFRYVIVPSNAASGKKATIDYKKMSYEEVMDHFGLDY</sequence>
<name>A0A327R230_9FLAO</name>
<feature type="region of interest" description="Disordered" evidence="1">
    <location>
        <begin position="30"/>
        <end position="63"/>
    </location>
</feature>
<organism evidence="3 4">
    <name type="scientific">Arenibacter echinorum</name>
    <dbReference type="NCBI Taxonomy" id="440515"/>
    <lineage>
        <taxon>Bacteria</taxon>
        <taxon>Pseudomonadati</taxon>
        <taxon>Bacteroidota</taxon>
        <taxon>Flavobacteriia</taxon>
        <taxon>Flavobacteriales</taxon>
        <taxon>Flavobacteriaceae</taxon>
        <taxon>Arenibacter</taxon>
    </lineage>
</organism>
<evidence type="ECO:0000313" key="4">
    <source>
        <dbReference type="Proteomes" id="UP000249696"/>
    </source>
</evidence>
<dbReference type="PROSITE" id="PS51257">
    <property type="entry name" value="PROKAR_LIPOPROTEIN"/>
    <property type="match status" value="1"/>
</dbReference>
<feature type="chain" id="PRO_5016401615" description="Collagen triple helix repeat protein" evidence="2">
    <location>
        <begin position="24"/>
        <end position="204"/>
    </location>
</feature>
<comment type="caution">
    <text evidence="3">The sequence shown here is derived from an EMBL/GenBank/DDBJ whole genome shotgun (WGS) entry which is preliminary data.</text>
</comment>
<evidence type="ECO:0000313" key="3">
    <source>
        <dbReference type="EMBL" id="RAJ07957.1"/>
    </source>
</evidence>
<gene>
    <name evidence="3" type="ORF">LV92_03519</name>
</gene>
<dbReference type="Proteomes" id="UP000249696">
    <property type="component" value="Unassembled WGS sequence"/>
</dbReference>
<proteinExistence type="predicted"/>
<dbReference type="RefSeq" id="WP_111624876.1">
    <property type="nucleotide sequence ID" value="NZ_QLLN01000007.1"/>
</dbReference>
<feature type="signal peptide" evidence="2">
    <location>
        <begin position="1"/>
        <end position="23"/>
    </location>
</feature>
<protein>
    <recommendedName>
        <fullName evidence="5">Collagen triple helix repeat protein</fullName>
    </recommendedName>
</protein>
<reference evidence="3 4" key="1">
    <citation type="submission" date="2018-06" db="EMBL/GenBank/DDBJ databases">
        <title>Genomic Encyclopedia of Archaeal and Bacterial Type Strains, Phase II (KMG-II): from individual species to whole genera.</title>
        <authorList>
            <person name="Goeker M."/>
        </authorList>
    </citation>
    <scope>NUCLEOTIDE SEQUENCE [LARGE SCALE GENOMIC DNA]</scope>
    <source>
        <strain evidence="3 4">DSM 23522</strain>
    </source>
</reference>